<name>A0A931WP93_9BACT</name>
<dbReference type="PANTHER" id="PTHR43249">
    <property type="entry name" value="UDP-N-ACETYL-2-AMINO-2-DEOXY-D-GLUCURONATE OXIDASE"/>
    <property type="match status" value="1"/>
</dbReference>
<protein>
    <submittedName>
        <fullName evidence="2">Gfo/Idh/MocA family oxidoreductase</fullName>
    </submittedName>
</protein>
<dbReference type="Proteomes" id="UP000724148">
    <property type="component" value="Unassembled WGS sequence"/>
</dbReference>
<sequence length="192" mass="21190">MHESVKRARELVAKNKLGKLTYIEMKWSIGTLGQTKLPPLPRHMQWREKVLQAGGGAIMARGVHLFDLLRFITGMEINEVRAYMDNTPSTVDRTTIGIVLTDKKTPVVIVTSKIIPEADNSIALHGTKGRLIIRDLFSSDSGTLYTKVFDEFARAQNGKKTVLATLEDGLAVIAITGAFISSSGKKRAVRVR</sequence>
<gene>
    <name evidence="2" type="ORF">HYT40_00875</name>
</gene>
<evidence type="ECO:0000259" key="1">
    <source>
        <dbReference type="Pfam" id="PF22725"/>
    </source>
</evidence>
<dbReference type="EMBL" id="JACOZA010000022">
    <property type="protein sequence ID" value="MBI2096700.1"/>
    <property type="molecule type" value="Genomic_DNA"/>
</dbReference>
<dbReference type="InterPro" id="IPR055170">
    <property type="entry name" value="GFO_IDH_MocA-like_dom"/>
</dbReference>
<dbReference type="Pfam" id="PF22725">
    <property type="entry name" value="GFO_IDH_MocA_C3"/>
    <property type="match status" value="1"/>
</dbReference>
<dbReference type="Gene3D" id="3.30.360.10">
    <property type="entry name" value="Dihydrodipicolinate Reductase, domain 2"/>
    <property type="match status" value="1"/>
</dbReference>
<proteinExistence type="predicted"/>
<dbReference type="AlphaFoldDB" id="A0A931WP93"/>
<dbReference type="PANTHER" id="PTHR43249:SF1">
    <property type="entry name" value="D-GLUCOSIDE 3-DEHYDROGENASE"/>
    <property type="match status" value="1"/>
</dbReference>
<evidence type="ECO:0000313" key="3">
    <source>
        <dbReference type="Proteomes" id="UP000724148"/>
    </source>
</evidence>
<organism evidence="2 3">
    <name type="scientific">Candidatus Sungiibacteriota bacterium</name>
    <dbReference type="NCBI Taxonomy" id="2750080"/>
    <lineage>
        <taxon>Bacteria</taxon>
        <taxon>Candidatus Sungiibacteriota</taxon>
    </lineage>
</organism>
<dbReference type="SUPFAM" id="SSF55347">
    <property type="entry name" value="Glyceraldehyde-3-phosphate dehydrogenase-like, C-terminal domain"/>
    <property type="match status" value="1"/>
</dbReference>
<accession>A0A931WP93</accession>
<feature type="domain" description="GFO/IDH/MocA-like oxidoreductase" evidence="1">
    <location>
        <begin position="6"/>
        <end position="131"/>
    </location>
</feature>
<reference evidence="2" key="1">
    <citation type="submission" date="2020-07" db="EMBL/GenBank/DDBJ databases">
        <title>Huge and variable diversity of episymbiotic CPR bacteria and DPANN archaea in groundwater ecosystems.</title>
        <authorList>
            <person name="He C.Y."/>
            <person name="Keren R."/>
            <person name="Whittaker M."/>
            <person name="Farag I.F."/>
            <person name="Doudna J."/>
            <person name="Cate J.H.D."/>
            <person name="Banfield J.F."/>
        </authorList>
    </citation>
    <scope>NUCLEOTIDE SEQUENCE</scope>
    <source>
        <strain evidence="2">NC_groundwater_193_Ag_S-0.1um_51_7</strain>
    </source>
</reference>
<dbReference type="InterPro" id="IPR052515">
    <property type="entry name" value="Gfo/Idh/MocA_Oxidoreductase"/>
</dbReference>
<comment type="caution">
    <text evidence="2">The sequence shown here is derived from an EMBL/GenBank/DDBJ whole genome shotgun (WGS) entry which is preliminary data.</text>
</comment>
<evidence type="ECO:0000313" key="2">
    <source>
        <dbReference type="EMBL" id="MBI2096700.1"/>
    </source>
</evidence>